<dbReference type="NCBIfam" id="TIGR02595">
    <property type="entry name" value="PEP_CTERM"/>
    <property type="match status" value="1"/>
</dbReference>
<gene>
    <name evidence="5" type="ORF">U27_03677</name>
</gene>
<protein>
    <recommendedName>
        <fullName evidence="4">Ice-binding protein C-terminal domain-containing protein</fullName>
    </recommendedName>
</protein>
<dbReference type="Pfam" id="PF13855">
    <property type="entry name" value="LRR_8"/>
    <property type="match status" value="1"/>
</dbReference>
<dbReference type="STRING" id="1499967.U27_03677"/>
<dbReference type="PANTHER" id="PTHR48057">
    <property type="entry name" value="LEUCINE-RICH REPEAT SERINE/THREONINE-PROTEIN KINASE 1"/>
    <property type="match status" value="1"/>
</dbReference>
<keyword evidence="2" id="KW-0677">Repeat</keyword>
<dbReference type="InterPro" id="IPR038765">
    <property type="entry name" value="Papain-like_cys_pep_sf"/>
</dbReference>
<evidence type="ECO:0000313" key="6">
    <source>
        <dbReference type="Proteomes" id="UP000030661"/>
    </source>
</evidence>
<dbReference type="Pfam" id="PF00560">
    <property type="entry name" value="LRR_1"/>
    <property type="match status" value="1"/>
</dbReference>
<dbReference type="InterPro" id="IPR003591">
    <property type="entry name" value="Leu-rich_rpt_typical-subtyp"/>
</dbReference>
<dbReference type="SUPFAM" id="SSF54001">
    <property type="entry name" value="Cysteine proteinases"/>
    <property type="match status" value="1"/>
</dbReference>
<dbReference type="InterPro" id="IPR052595">
    <property type="entry name" value="LRRC69/RLP"/>
</dbReference>
<dbReference type="InterPro" id="IPR032675">
    <property type="entry name" value="LRR_dom_sf"/>
</dbReference>
<evidence type="ECO:0000259" key="4">
    <source>
        <dbReference type="Pfam" id="PF07589"/>
    </source>
</evidence>
<keyword evidence="3" id="KW-1133">Transmembrane helix</keyword>
<evidence type="ECO:0000313" key="5">
    <source>
        <dbReference type="EMBL" id="GAK56714.1"/>
    </source>
</evidence>
<dbReference type="eggNOG" id="COG4886">
    <property type="taxonomic scope" value="Bacteria"/>
</dbReference>
<dbReference type="HOGENOM" id="CLU_299707_0_0_0"/>
<dbReference type="EMBL" id="DF820465">
    <property type="protein sequence ID" value="GAK56714.1"/>
    <property type="molecule type" value="Genomic_DNA"/>
</dbReference>
<name>A0A081BWK9_VECG1</name>
<organism evidence="5">
    <name type="scientific">Vecturithrix granuli</name>
    <dbReference type="NCBI Taxonomy" id="1499967"/>
    <lineage>
        <taxon>Bacteria</taxon>
        <taxon>Candidatus Moduliflexota</taxon>
        <taxon>Candidatus Vecturitrichia</taxon>
        <taxon>Candidatus Vecturitrichales</taxon>
        <taxon>Candidatus Vecturitrichaceae</taxon>
        <taxon>Candidatus Vecturithrix</taxon>
    </lineage>
</organism>
<dbReference type="Proteomes" id="UP000030661">
    <property type="component" value="Unassembled WGS sequence"/>
</dbReference>
<feature type="domain" description="Ice-binding protein C-terminal" evidence="4">
    <location>
        <begin position="176"/>
        <end position="196"/>
    </location>
</feature>
<evidence type="ECO:0000256" key="1">
    <source>
        <dbReference type="ARBA" id="ARBA00022614"/>
    </source>
</evidence>
<reference evidence="5" key="1">
    <citation type="journal article" date="2015" name="PeerJ">
        <title>First genomic representation of candidate bacterial phylum KSB3 points to enhanced environmental sensing as a trigger of wastewater bulking.</title>
        <authorList>
            <person name="Sekiguchi Y."/>
            <person name="Ohashi A."/>
            <person name="Parks D.H."/>
            <person name="Yamauchi T."/>
            <person name="Tyson G.W."/>
            <person name="Hugenholtz P."/>
        </authorList>
    </citation>
    <scope>NUCLEOTIDE SEQUENCE [LARGE SCALE GENOMIC DNA]</scope>
</reference>
<dbReference type="InterPro" id="IPR013424">
    <property type="entry name" value="Ice-binding_C"/>
</dbReference>
<dbReference type="Gene3D" id="3.90.70.10">
    <property type="entry name" value="Cysteine proteinases"/>
    <property type="match status" value="1"/>
</dbReference>
<dbReference type="AlphaFoldDB" id="A0A081BWK9"/>
<dbReference type="SUPFAM" id="SSF52058">
    <property type="entry name" value="L domain-like"/>
    <property type="match status" value="1"/>
</dbReference>
<dbReference type="SMART" id="SM00369">
    <property type="entry name" value="LRR_TYP"/>
    <property type="match status" value="2"/>
</dbReference>
<accession>A0A081BWK9</accession>
<sequence>MRTILIGLCVILLFMGGFVESADAYSAEATFFIDGINIEIDTAYTHWNPTIVIIAQNRDLDIEKILQPPQIDFTYFDASVDFYFGLFDPTVPDDPTVFFVPDTRETSNVAGIALLDIAFGDITSIPSDLVFNTIPVAISPTDVVILLTNAGEYFKIGNFVQDGLTEHFDVELVYVIPEPSTLLLFGLGLLGLVGIKRWGKKLKRKLPFLFLILLIGTTGMVFGSAEPVAAQFTGCGDVTEIPPSECEALVALYNSTGGPSWDDPSNWLVTNTFCRWKDNTTFNSNGWYGVNCEHDASDPGLWHVTEIWLWDKNLSGSIPAKMENLTELKELTLASNNLSGTIPTEFWNLTNLESLDLADNPGLMSAGIPPEIGNLTKLIDLDLSGNNLSGSIPPGLWNLSSLVDLDLANNPQLSDELPSTLPITLSSLTSFYFNETDLCEPLDNTFQDWLASFEWGQLERNVPCDRPGYESYFGYHEHSRDAWEDAEQDTASDRMCWAAAASNVLFWTRWNPNYDGYLFDSSTEMFDAFRTYWSNDGGLMYYGWQWWFTGSSDPATYLWPQSLPTKPGWATVSEGGGYFPYYPPYYTDILLDYYKHWGQWNAMQAIEAFLQEEYGVTISVYRDIQKIQDPEFGHALTVWGIEKNQAGDIESIWVTDSLHNPNRMTRLPVRFNPDQYLWYLAGGDYPYSEDDPDSNWFIGGVHSLRHSSAPSFKRIIDASVDDPVSGSILPSGKIGVVEGDPQSFTIAPATDLRELLVDGSGAACVASDPGTCTYTFPAVTSDHSIQAIFLSEEELATITTSVVVVDPINPSDKGGQISPAGGAEGVAEGQPLITGVVKVKQGEAKTFTFKSDPGYRIMDVLVDGKSQGPAITYTLNATEQTHKIQVKFTKNTNKLAIVKKKCVDPDGIEMPCEKDICHQAKIYVGDQELSGSDKLTVATFSTKSAVVLQTVPTIFNPTNNPNCPAFQVEYRTSDGKPVNEGLFDVEDDIVLTGIIGCNRS</sequence>
<dbReference type="Gene3D" id="3.80.10.10">
    <property type="entry name" value="Ribonuclease Inhibitor"/>
    <property type="match status" value="1"/>
</dbReference>
<evidence type="ECO:0000256" key="2">
    <source>
        <dbReference type="ARBA" id="ARBA00022737"/>
    </source>
</evidence>
<dbReference type="eggNOG" id="COG4447">
    <property type="taxonomic scope" value="Bacteria"/>
</dbReference>
<feature type="transmembrane region" description="Helical" evidence="3">
    <location>
        <begin position="172"/>
        <end position="194"/>
    </location>
</feature>
<dbReference type="Pfam" id="PF07589">
    <property type="entry name" value="PEP-CTERM"/>
    <property type="match status" value="1"/>
</dbReference>
<keyword evidence="3" id="KW-0812">Transmembrane</keyword>
<keyword evidence="1" id="KW-0433">Leucine-rich repeat</keyword>
<evidence type="ECO:0000256" key="3">
    <source>
        <dbReference type="SAM" id="Phobius"/>
    </source>
</evidence>
<proteinExistence type="predicted"/>
<keyword evidence="3" id="KW-0472">Membrane</keyword>
<dbReference type="InterPro" id="IPR001611">
    <property type="entry name" value="Leu-rich_rpt"/>
</dbReference>
<feature type="transmembrane region" description="Helical" evidence="3">
    <location>
        <begin position="206"/>
        <end position="225"/>
    </location>
</feature>
<keyword evidence="6" id="KW-1185">Reference proteome</keyword>
<dbReference type="PANTHER" id="PTHR48057:SF7">
    <property type="entry name" value="LEUCINE-RICH REPEAT SERINE_THREONINE-PROTEIN KINASE 1"/>
    <property type="match status" value="1"/>
</dbReference>